<keyword evidence="1" id="KW-0805">Transcription regulation</keyword>
<sequence length="210" mass="23017">MGLREQRKLRTRRTLMEVALRLFEERGYEATTVAEISAAAEVSPATFFNYFPSKEEVIFADRPVQSELPGRLLGERRPGETPAQALRRALHEALDLPWWTVDPEARDLVLARVRVIASVPALRARALLEVADLQQRWSTELVAVFEGRLDDFEADVLTGAAIGAILAVTGRALRDAAPDRSLAELVRQAVTAALDAPPGGARNPATRGAE</sequence>
<evidence type="ECO:0000256" key="1">
    <source>
        <dbReference type="ARBA" id="ARBA00023015"/>
    </source>
</evidence>
<evidence type="ECO:0000256" key="2">
    <source>
        <dbReference type="ARBA" id="ARBA00023125"/>
    </source>
</evidence>
<proteinExistence type="predicted"/>
<dbReference type="Gene3D" id="1.10.10.60">
    <property type="entry name" value="Homeodomain-like"/>
    <property type="match status" value="1"/>
</dbReference>
<dbReference type="PANTHER" id="PTHR30055:SF238">
    <property type="entry name" value="MYCOFACTOCIN BIOSYNTHESIS TRANSCRIPTIONAL REGULATOR MFTR-RELATED"/>
    <property type="match status" value="1"/>
</dbReference>
<dbReference type="InterPro" id="IPR009057">
    <property type="entry name" value="Homeodomain-like_sf"/>
</dbReference>
<dbReference type="InterPro" id="IPR001647">
    <property type="entry name" value="HTH_TetR"/>
</dbReference>
<dbReference type="Pfam" id="PF00440">
    <property type="entry name" value="TetR_N"/>
    <property type="match status" value="1"/>
</dbReference>
<dbReference type="PRINTS" id="PR00455">
    <property type="entry name" value="HTHTETR"/>
</dbReference>
<dbReference type="Pfam" id="PF17754">
    <property type="entry name" value="TetR_C_14"/>
    <property type="match status" value="1"/>
</dbReference>
<organism evidence="6 7">
    <name type="scientific">Nonomuraea longicatena</name>
    <dbReference type="NCBI Taxonomy" id="83682"/>
    <lineage>
        <taxon>Bacteria</taxon>
        <taxon>Bacillati</taxon>
        <taxon>Actinomycetota</taxon>
        <taxon>Actinomycetes</taxon>
        <taxon>Streptosporangiales</taxon>
        <taxon>Streptosporangiaceae</taxon>
        <taxon>Nonomuraea</taxon>
    </lineage>
</organism>
<evidence type="ECO:0000256" key="4">
    <source>
        <dbReference type="PROSITE-ProRule" id="PRU00335"/>
    </source>
</evidence>
<keyword evidence="3" id="KW-0804">Transcription</keyword>
<comment type="caution">
    <text evidence="6">The sequence shown here is derived from an EMBL/GenBank/DDBJ whole genome shotgun (WGS) entry which is preliminary data.</text>
</comment>
<accession>A0ABP4AX34</accession>
<dbReference type="InterPro" id="IPR023772">
    <property type="entry name" value="DNA-bd_HTH_TetR-type_CS"/>
</dbReference>
<protein>
    <submittedName>
        <fullName evidence="6">TetR family transcriptional regulator</fullName>
    </submittedName>
</protein>
<dbReference type="PROSITE" id="PS01081">
    <property type="entry name" value="HTH_TETR_1"/>
    <property type="match status" value="1"/>
</dbReference>
<dbReference type="PROSITE" id="PS50977">
    <property type="entry name" value="HTH_TETR_2"/>
    <property type="match status" value="1"/>
</dbReference>
<feature type="domain" description="HTH tetR-type" evidence="5">
    <location>
        <begin position="9"/>
        <end position="69"/>
    </location>
</feature>
<evidence type="ECO:0000256" key="3">
    <source>
        <dbReference type="ARBA" id="ARBA00023163"/>
    </source>
</evidence>
<keyword evidence="7" id="KW-1185">Reference proteome</keyword>
<dbReference type="SUPFAM" id="SSF46689">
    <property type="entry name" value="Homeodomain-like"/>
    <property type="match status" value="1"/>
</dbReference>
<dbReference type="PANTHER" id="PTHR30055">
    <property type="entry name" value="HTH-TYPE TRANSCRIPTIONAL REGULATOR RUTR"/>
    <property type="match status" value="1"/>
</dbReference>
<evidence type="ECO:0000313" key="6">
    <source>
        <dbReference type="EMBL" id="GAA0942554.1"/>
    </source>
</evidence>
<dbReference type="Gene3D" id="1.10.357.10">
    <property type="entry name" value="Tetracycline Repressor, domain 2"/>
    <property type="match status" value="1"/>
</dbReference>
<dbReference type="InterPro" id="IPR050109">
    <property type="entry name" value="HTH-type_TetR-like_transc_reg"/>
</dbReference>
<dbReference type="EMBL" id="BAAAHQ010000033">
    <property type="protein sequence ID" value="GAA0942554.1"/>
    <property type="molecule type" value="Genomic_DNA"/>
</dbReference>
<dbReference type="Proteomes" id="UP001501578">
    <property type="component" value="Unassembled WGS sequence"/>
</dbReference>
<reference evidence="7" key="1">
    <citation type="journal article" date="2019" name="Int. J. Syst. Evol. Microbiol.">
        <title>The Global Catalogue of Microorganisms (GCM) 10K type strain sequencing project: providing services to taxonomists for standard genome sequencing and annotation.</title>
        <authorList>
            <consortium name="The Broad Institute Genomics Platform"/>
            <consortium name="The Broad Institute Genome Sequencing Center for Infectious Disease"/>
            <person name="Wu L."/>
            <person name="Ma J."/>
        </authorList>
    </citation>
    <scope>NUCLEOTIDE SEQUENCE [LARGE SCALE GENOMIC DNA]</scope>
    <source>
        <strain evidence="7">JCM 11136</strain>
    </source>
</reference>
<feature type="DNA-binding region" description="H-T-H motif" evidence="4">
    <location>
        <begin position="32"/>
        <end position="51"/>
    </location>
</feature>
<gene>
    <name evidence="6" type="ORF">GCM10009560_55250</name>
</gene>
<evidence type="ECO:0000313" key="7">
    <source>
        <dbReference type="Proteomes" id="UP001501578"/>
    </source>
</evidence>
<keyword evidence="2 4" id="KW-0238">DNA-binding</keyword>
<dbReference type="InterPro" id="IPR041347">
    <property type="entry name" value="MftR_C"/>
</dbReference>
<name>A0ABP4AX34_9ACTN</name>
<evidence type="ECO:0000259" key="5">
    <source>
        <dbReference type="PROSITE" id="PS50977"/>
    </source>
</evidence>
<dbReference type="RefSeq" id="WP_343952991.1">
    <property type="nucleotide sequence ID" value="NZ_BAAAHQ010000033.1"/>
</dbReference>